<dbReference type="InterPro" id="IPR002372">
    <property type="entry name" value="PQQ_rpt_dom"/>
</dbReference>
<gene>
    <name evidence="2" type="ORF">I8J30_13975</name>
</gene>
<dbReference type="InterPro" id="IPR018391">
    <property type="entry name" value="PQQ_b-propeller_rpt"/>
</dbReference>
<sequence>MIYVFTNAGGHGKLVAVRPNGTVLWVYSIQYGLVGSPAIGPDDTIYAGTSNGELIAVGTRSTITLHTGLGRFIKITRLGPTLKWTLSLGVLYDRVYPAIGPDGVIYAGATNKHVFAVNTNGTIKWTFSNLNGEVVSAPAFGPTGTIYVGAVDGRLYAIKPDGTKKWTFKAKLGIAATPAVAADGTIYVGSYDHYLYAIHPSGIGAWQYETGKSIESSPVVDNMNHILYVASTDGIMYALTAPGN</sequence>
<evidence type="ECO:0000313" key="2">
    <source>
        <dbReference type="EMBL" id="MBP3963820.1"/>
    </source>
</evidence>
<dbReference type="SMART" id="SM00564">
    <property type="entry name" value="PQQ"/>
    <property type="match status" value="5"/>
</dbReference>
<dbReference type="Proteomes" id="UP000673394">
    <property type="component" value="Unassembled WGS sequence"/>
</dbReference>
<name>A0ABS5CCW3_9BACL</name>
<evidence type="ECO:0000259" key="1">
    <source>
        <dbReference type="Pfam" id="PF13360"/>
    </source>
</evidence>
<keyword evidence="3" id="KW-1185">Reference proteome</keyword>
<reference evidence="2 3" key="1">
    <citation type="submission" date="2021-04" db="EMBL/GenBank/DDBJ databases">
        <title>Paenibacillus sp. DLE-14 whole genome sequence.</title>
        <authorList>
            <person name="Ham Y.J."/>
        </authorList>
    </citation>
    <scope>NUCLEOTIDE SEQUENCE [LARGE SCALE GENOMIC DNA]</scope>
    <source>
        <strain evidence="2 3">DLE-14</strain>
    </source>
</reference>
<organism evidence="2 3">
    <name type="scientific">Paenibacillus lignilyticus</name>
    <dbReference type="NCBI Taxonomy" id="1172615"/>
    <lineage>
        <taxon>Bacteria</taxon>
        <taxon>Bacillati</taxon>
        <taxon>Bacillota</taxon>
        <taxon>Bacilli</taxon>
        <taxon>Bacillales</taxon>
        <taxon>Paenibacillaceae</taxon>
        <taxon>Paenibacillus</taxon>
    </lineage>
</organism>
<dbReference type="EMBL" id="JAGKSP010000005">
    <property type="protein sequence ID" value="MBP3963820.1"/>
    <property type="molecule type" value="Genomic_DNA"/>
</dbReference>
<dbReference type="Gene3D" id="2.40.10.480">
    <property type="match status" value="1"/>
</dbReference>
<dbReference type="RefSeq" id="WP_210658600.1">
    <property type="nucleotide sequence ID" value="NZ_JAGKSP010000005.1"/>
</dbReference>
<feature type="domain" description="Pyrrolo-quinoline quinone repeat" evidence="1">
    <location>
        <begin position="152"/>
        <end position="240"/>
    </location>
</feature>
<evidence type="ECO:0000313" key="3">
    <source>
        <dbReference type="Proteomes" id="UP000673394"/>
    </source>
</evidence>
<dbReference type="InterPro" id="IPR011047">
    <property type="entry name" value="Quinoprotein_ADH-like_sf"/>
</dbReference>
<proteinExistence type="predicted"/>
<protein>
    <submittedName>
        <fullName evidence="2">PQQ-like beta-propeller repeat protein</fullName>
    </submittedName>
</protein>
<dbReference type="SUPFAM" id="SSF50998">
    <property type="entry name" value="Quinoprotein alcohol dehydrogenase-like"/>
    <property type="match status" value="2"/>
</dbReference>
<comment type="caution">
    <text evidence="2">The sequence shown here is derived from an EMBL/GenBank/DDBJ whole genome shotgun (WGS) entry which is preliminary data.</text>
</comment>
<dbReference type="Pfam" id="PF13360">
    <property type="entry name" value="PQQ_2"/>
    <property type="match status" value="1"/>
</dbReference>
<dbReference type="Gene3D" id="2.40.128.630">
    <property type="match status" value="2"/>
</dbReference>
<dbReference type="PANTHER" id="PTHR34512">
    <property type="entry name" value="CELL SURFACE PROTEIN"/>
    <property type="match status" value="1"/>
</dbReference>
<accession>A0ABS5CCW3</accession>
<dbReference type="PANTHER" id="PTHR34512:SF30">
    <property type="entry name" value="OUTER MEMBRANE PROTEIN ASSEMBLY FACTOR BAMB"/>
    <property type="match status" value="1"/>
</dbReference>